<proteinExistence type="predicted"/>
<reference evidence="2" key="1">
    <citation type="submission" date="2016-10" db="EMBL/GenBank/DDBJ databases">
        <authorList>
            <person name="Varghese N."/>
            <person name="Submissions S."/>
        </authorList>
    </citation>
    <scope>NUCLEOTIDE SEQUENCE [LARGE SCALE GENOMIC DNA]</scope>
    <source>
        <strain evidence="2">BL36</strain>
    </source>
</reference>
<dbReference type="AlphaFoldDB" id="A0A1I4VHS1"/>
<evidence type="ECO:0000313" key="1">
    <source>
        <dbReference type="EMBL" id="SFN00695.1"/>
    </source>
</evidence>
<keyword evidence="2" id="KW-1185">Reference proteome</keyword>
<accession>A0A1I4VHS1</accession>
<gene>
    <name evidence="1" type="ORF">SAMN05192568_11017</name>
</gene>
<organism evidence="1 2">
    <name type="scientific">Methylobacterium pseudosasicola</name>
    <dbReference type="NCBI Taxonomy" id="582667"/>
    <lineage>
        <taxon>Bacteria</taxon>
        <taxon>Pseudomonadati</taxon>
        <taxon>Pseudomonadota</taxon>
        <taxon>Alphaproteobacteria</taxon>
        <taxon>Hyphomicrobiales</taxon>
        <taxon>Methylobacteriaceae</taxon>
        <taxon>Methylobacterium</taxon>
    </lineage>
</organism>
<dbReference type="Proteomes" id="UP000199048">
    <property type="component" value="Unassembled WGS sequence"/>
</dbReference>
<name>A0A1I4VHS1_9HYPH</name>
<evidence type="ECO:0000313" key="2">
    <source>
        <dbReference type="Proteomes" id="UP000199048"/>
    </source>
</evidence>
<dbReference type="EMBL" id="FOTK01000101">
    <property type="protein sequence ID" value="SFN00695.1"/>
    <property type="molecule type" value="Genomic_DNA"/>
</dbReference>
<protein>
    <submittedName>
        <fullName evidence="1">Uncharacterized protein</fullName>
    </submittedName>
</protein>
<dbReference type="STRING" id="582667.SAMN05192568_11017"/>
<sequence length="105" mass="11684">MSVGSRLRERRLLLGAVAIIESEVIEFTRPNRFRLFVASSDRTFDRDLMIDALDTGGSRLTLVIRPGSRASTGRVLLDISSPILQVRLRDELELDIADFAAALRG</sequence>